<dbReference type="Pfam" id="PF20151">
    <property type="entry name" value="DUF6533"/>
    <property type="match status" value="2"/>
</dbReference>
<keyword evidence="1" id="KW-0812">Transmembrane</keyword>
<protein>
    <recommendedName>
        <fullName evidence="2">DUF6533 domain-containing protein</fullName>
    </recommendedName>
</protein>
<keyword evidence="1" id="KW-1133">Transmembrane helix</keyword>
<evidence type="ECO:0000313" key="4">
    <source>
        <dbReference type="Proteomes" id="UP000541558"/>
    </source>
</evidence>
<proteinExistence type="predicted"/>
<name>A0A8H5CIJ3_9AGAR</name>
<feature type="transmembrane region" description="Helical" evidence="1">
    <location>
        <begin position="203"/>
        <end position="222"/>
    </location>
</feature>
<feature type="transmembrane region" description="Helical" evidence="1">
    <location>
        <begin position="77"/>
        <end position="98"/>
    </location>
</feature>
<accession>A0A8H5CIJ3</accession>
<feature type="transmembrane region" description="Helical" evidence="1">
    <location>
        <begin position="347"/>
        <end position="372"/>
    </location>
</feature>
<organism evidence="3 4">
    <name type="scientific">Ephemerocybe angulata</name>
    <dbReference type="NCBI Taxonomy" id="980116"/>
    <lineage>
        <taxon>Eukaryota</taxon>
        <taxon>Fungi</taxon>
        <taxon>Dikarya</taxon>
        <taxon>Basidiomycota</taxon>
        <taxon>Agaricomycotina</taxon>
        <taxon>Agaricomycetes</taxon>
        <taxon>Agaricomycetidae</taxon>
        <taxon>Agaricales</taxon>
        <taxon>Agaricineae</taxon>
        <taxon>Psathyrellaceae</taxon>
        <taxon>Ephemerocybe</taxon>
    </lineage>
</organism>
<feature type="transmembrane region" description="Helical" evidence="1">
    <location>
        <begin position="110"/>
        <end position="130"/>
    </location>
</feature>
<feature type="domain" description="DUF6533" evidence="2">
    <location>
        <begin position="13"/>
        <end position="55"/>
    </location>
</feature>
<dbReference type="AlphaFoldDB" id="A0A8H5CIJ3"/>
<feature type="transmembrane region" description="Helical" evidence="1">
    <location>
        <begin position="234"/>
        <end position="251"/>
    </location>
</feature>
<evidence type="ECO:0000313" key="3">
    <source>
        <dbReference type="EMBL" id="KAF5341641.1"/>
    </source>
</evidence>
<keyword evidence="1" id="KW-0472">Membrane</keyword>
<evidence type="ECO:0000256" key="1">
    <source>
        <dbReference type="SAM" id="Phobius"/>
    </source>
</evidence>
<dbReference type="Proteomes" id="UP000541558">
    <property type="component" value="Unassembled WGS sequence"/>
</dbReference>
<comment type="caution">
    <text evidence="3">The sequence shown here is derived from an EMBL/GenBank/DDBJ whole genome shotgun (WGS) entry which is preliminary data.</text>
</comment>
<gene>
    <name evidence="3" type="ORF">D9611_002080</name>
</gene>
<feature type="transmembrane region" description="Helical" evidence="1">
    <location>
        <begin position="44"/>
        <end position="65"/>
    </location>
</feature>
<feature type="domain" description="DUF6533" evidence="2">
    <location>
        <begin position="325"/>
        <end position="360"/>
    </location>
</feature>
<keyword evidence="4" id="KW-1185">Reference proteome</keyword>
<dbReference type="OrthoDB" id="3267855at2759"/>
<dbReference type="InterPro" id="IPR045340">
    <property type="entry name" value="DUF6533"/>
</dbReference>
<sequence>MVHPNYSQFVQFCVQYASVTLIYYDWVLTFEREVKYIWRRPASIAMVLVVFCRYSLVANVVFALGLVDKLNGKGCDFAYVIAAALSLLGRLGILAILGARTCAMFQHNKYMVAFFSLLGLAVMGLAIAHVPYVSCTGNGRKPPKPSPGDVLSIMTVIYELLSTICLAYGCLRSMKKTAPITGRGKSKFGWDTRGLVFLMLREGLLYTGFVSLFTTSAMILVYTTKPGSFAQRSLNALTLPISGMMTVRFLLHLREWQKGSAEFTATEFHHSPTALEFMKNEDDLNEDGVPGNTFEKSGMEGWRSGMGTIEEVPLEERGGRGVTQALIYYDFSLTFERELRYIWRRPISISMLLLIFCRYSLVANVVFALGLVNKLNGTRVAPVNIRPTDLRPARTDTDYFSLDPLHNGP</sequence>
<feature type="transmembrane region" description="Helical" evidence="1">
    <location>
        <begin position="150"/>
        <end position="171"/>
    </location>
</feature>
<dbReference type="EMBL" id="JAACJK010000001">
    <property type="protein sequence ID" value="KAF5341641.1"/>
    <property type="molecule type" value="Genomic_DNA"/>
</dbReference>
<evidence type="ECO:0000259" key="2">
    <source>
        <dbReference type="Pfam" id="PF20151"/>
    </source>
</evidence>
<reference evidence="3 4" key="1">
    <citation type="journal article" date="2020" name="ISME J.">
        <title>Uncovering the hidden diversity of litter-decomposition mechanisms in mushroom-forming fungi.</title>
        <authorList>
            <person name="Floudas D."/>
            <person name="Bentzer J."/>
            <person name="Ahren D."/>
            <person name="Johansson T."/>
            <person name="Persson P."/>
            <person name="Tunlid A."/>
        </authorList>
    </citation>
    <scope>NUCLEOTIDE SEQUENCE [LARGE SCALE GENOMIC DNA]</scope>
    <source>
        <strain evidence="3 4">CBS 175.51</strain>
    </source>
</reference>